<dbReference type="EMBL" id="SWVK01000013">
    <property type="protein sequence ID" value="NFN35590.1"/>
    <property type="molecule type" value="Genomic_DNA"/>
</dbReference>
<dbReference type="PANTHER" id="PTHR42756:SF1">
    <property type="entry name" value="TRANSCRIPTIONAL REPRESSOR OF EMRAB OPERON"/>
    <property type="match status" value="1"/>
</dbReference>
<dbReference type="InterPro" id="IPR036388">
    <property type="entry name" value="WH-like_DNA-bd_sf"/>
</dbReference>
<dbReference type="SMART" id="SM00347">
    <property type="entry name" value="HTH_MARR"/>
    <property type="match status" value="1"/>
</dbReference>
<evidence type="ECO:0000313" key="8">
    <source>
        <dbReference type="EMBL" id="NFV27077.1"/>
    </source>
</evidence>
<sequence length="147" mass="16950">MSYDLTHSIHGILVDIMRLHFSSMSSLIDENLHPGQPKLLMALYNKDGQSQRELSDVLHIKPATTNVMISRLEKGAFLRKEQDKCDQRATKIFLTEKGHTTIKNISKSLEYLDDICLKDFTFEEELTLRRLLSKLKDNLTLNCNNNN</sequence>
<evidence type="ECO:0000256" key="2">
    <source>
        <dbReference type="ARBA" id="ARBA00023125"/>
    </source>
</evidence>
<name>A0A0C2S683_CLOBO</name>
<feature type="domain" description="HTH marR-type" evidence="4">
    <location>
        <begin position="2"/>
        <end position="137"/>
    </location>
</feature>
<evidence type="ECO:0000313" key="12">
    <source>
        <dbReference type="Proteomes" id="UP000486903"/>
    </source>
</evidence>
<organism evidence="5 9">
    <name type="scientific">Clostridium botulinum</name>
    <dbReference type="NCBI Taxonomy" id="1491"/>
    <lineage>
        <taxon>Bacteria</taxon>
        <taxon>Bacillati</taxon>
        <taxon>Bacillota</taxon>
        <taxon>Clostridia</taxon>
        <taxon>Eubacteriales</taxon>
        <taxon>Clostridiaceae</taxon>
        <taxon>Clostridium</taxon>
    </lineage>
</organism>
<dbReference type="RefSeq" id="WP_003374492.1">
    <property type="nucleotide sequence ID" value="NZ_CP010520.1"/>
</dbReference>
<keyword evidence="1" id="KW-0805">Transcription regulation</keyword>
<keyword evidence="3" id="KW-0804">Transcription</keyword>
<dbReference type="AlphaFoldDB" id="A0A0C2S683"/>
<dbReference type="PRINTS" id="PR00598">
    <property type="entry name" value="HTHMARR"/>
</dbReference>
<evidence type="ECO:0000256" key="1">
    <source>
        <dbReference type="ARBA" id="ARBA00023015"/>
    </source>
</evidence>
<dbReference type="EMBL" id="SXFB01000010">
    <property type="protein sequence ID" value="NFV27077.1"/>
    <property type="molecule type" value="Genomic_DNA"/>
</dbReference>
<reference evidence="5 9" key="1">
    <citation type="submission" date="2019-02" db="EMBL/GenBank/DDBJ databases">
        <title>Genome sequencing of Clostridium botulinum clinical isolates.</title>
        <authorList>
            <person name="Brunt J."/>
            <person name="Van Vliet A.H.M."/>
            <person name="Stringer S.C."/>
            <person name="Grant K.A."/>
            <person name="Carter A.C."/>
            <person name="Peck M.W."/>
        </authorList>
    </citation>
    <scope>NUCLEOTIDE SEQUENCE [LARGE SCALE GENOMIC DNA]</scope>
    <source>
        <strain evidence="5 9">H113700579</strain>
    </source>
</reference>
<evidence type="ECO:0000313" key="9">
    <source>
        <dbReference type="Proteomes" id="UP000472355"/>
    </source>
</evidence>
<dbReference type="SUPFAM" id="SSF46785">
    <property type="entry name" value="Winged helix' DNA-binding domain"/>
    <property type="match status" value="1"/>
</dbReference>
<dbReference type="EMBL" id="SGKU01000005">
    <property type="protein sequence ID" value="NFA41568.1"/>
    <property type="molecule type" value="Genomic_DNA"/>
</dbReference>
<dbReference type="Pfam" id="PF01047">
    <property type="entry name" value="MarR"/>
    <property type="match status" value="1"/>
</dbReference>
<dbReference type="PANTHER" id="PTHR42756">
    <property type="entry name" value="TRANSCRIPTIONAL REGULATOR, MARR"/>
    <property type="match status" value="1"/>
</dbReference>
<dbReference type="InterPro" id="IPR000835">
    <property type="entry name" value="HTH_MarR-typ"/>
</dbReference>
<dbReference type="Gene3D" id="1.10.10.10">
    <property type="entry name" value="Winged helix-like DNA-binding domain superfamily/Winged helix DNA-binding domain"/>
    <property type="match status" value="1"/>
</dbReference>
<dbReference type="OrthoDB" id="6400170at2"/>
<dbReference type="Proteomes" id="UP000476820">
    <property type="component" value="Unassembled WGS sequence"/>
</dbReference>
<dbReference type="PROSITE" id="PS50995">
    <property type="entry name" value="HTH_MARR_2"/>
    <property type="match status" value="1"/>
</dbReference>
<dbReference type="Proteomes" id="UP000472355">
    <property type="component" value="Unassembled WGS sequence"/>
</dbReference>
<proteinExistence type="predicted"/>
<dbReference type="GO" id="GO:0003677">
    <property type="term" value="F:DNA binding"/>
    <property type="evidence" value="ECO:0007669"/>
    <property type="project" value="UniProtKB-KW"/>
</dbReference>
<dbReference type="InterPro" id="IPR036390">
    <property type="entry name" value="WH_DNA-bd_sf"/>
</dbReference>
<evidence type="ECO:0000256" key="3">
    <source>
        <dbReference type="ARBA" id="ARBA00023163"/>
    </source>
</evidence>
<dbReference type="Proteomes" id="UP000486903">
    <property type="component" value="Unassembled WGS sequence"/>
</dbReference>
<evidence type="ECO:0000313" key="7">
    <source>
        <dbReference type="EMBL" id="NFN35590.1"/>
    </source>
</evidence>
<gene>
    <name evidence="5" type="ORF">EXM65_02970</name>
    <name evidence="6" type="ORF">FC774_03500</name>
    <name evidence="7" type="ORF">FDB51_10740</name>
    <name evidence="8" type="ORF">FDG31_13035</name>
</gene>
<comment type="caution">
    <text evidence="5">The sequence shown here is derived from an EMBL/GenBank/DDBJ whole genome shotgun (WGS) entry which is preliminary data.</text>
</comment>
<evidence type="ECO:0000313" key="10">
    <source>
        <dbReference type="Proteomes" id="UP000473681"/>
    </source>
</evidence>
<keyword evidence="2" id="KW-0238">DNA-binding</keyword>
<accession>A0A0C2S683</accession>
<evidence type="ECO:0000313" key="11">
    <source>
        <dbReference type="Proteomes" id="UP000476820"/>
    </source>
</evidence>
<dbReference type="GO" id="GO:0003700">
    <property type="term" value="F:DNA-binding transcription factor activity"/>
    <property type="evidence" value="ECO:0007669"/>
    <property type="project" value="InterPro"/>
</dbReference>
<evidence type="ECO:0000259" key="4">
    <source>
        <dbReference type="PROSITE" id="PS50995"/>
    </source>
</evidence>
<protein>
    <submittedName>
        <fullName evidence="5">MarR family transcriptional regulator</fullName>
    </submittedName>
</protein>
<reference evidence="10 11" key="2">
    <citation type="submission" date="2019-04" db="EMBL/GenBank/DDBJ databases">
        <title>Genome sequencing of Clostridium botulinum Groups I-IV and Clostridium butyricum.</title>
        <authorList>
            <person name="Brunt J."/>
            <person name="Van Vliet A.H.M."/>
            <person name="Stringer S.C."/>
            <person name="Carter A.T."/>
            <person name="Peck M.W."/>
        </authorList>
    </citation>
    <scope>NUCLEOTIDE SEQUENCE [LARGE SCALE GENOMIC DNA]</scope>
    <source>
        <strain evidence="6 11">1605</strain>
        <strain evidence="8 12">BL81</strain>
        <strain evidence="7 10">CB-K-33E</strain>
    </source>
</reference>
<dbReference type="EMBL" id="SWOV01000005">
    <property type="protein sequence ID" value="NFF86970.1"/>
    <property type="molecule type" value="Genomic_DNA"/>
</dbReference>
<evidence type="ECO:0000313" key="5">
    <source>
        <dbReference type="EMBL" id="NFA41568.1"/>
    </source>
</evidence>
<evidence type="ECO:0000313" key="6">
    <source>
        <dbReference type="EMBL" id="NFF86970.1"/>
    </source>
</evidence>
<dbReference type="Proteomes" id="UP000473681">
    <property type="component" value="Unassembled WGS sequence"/>
</dbReference>